<dbReference type="EMBL" id="BPLR01013276">
    <property type="protein sequence ID" value="GIY60086.1"/>
    <property type="molecule type" value="Genomic_DNA"/>
</dbReference>
<protein>
    <submittedName>
        <fullName evidence="1">Uncharacterized protein</fullName>
    </submittedName>
</protein>
<sequence length="92" mass="11124">MSKRRSLSAMALKRRLQTFQEKKRTKPKLNVLFFLLMVRINKKKNKKTQSISLPTFFLETEFVRQSKEYLKDEFLEEEKNEERKDGARRGIL</sequence>
<evidence type="ECO:0000313" key="2">
    <source>
        <dbReference type="Proteomes" id="UP001054945"/>
    </source>
</evidence>
<reference evidence="1 2" key="1">
    <citation type="submission" date="2021-06" db="EMBL/GenBank/DDBJ databases">
        <title>Caerostris extrusa draft genome.</title>
        <authorList>
            <person name="Kono N."/>
            <person name="Arakawa K."/>
        </authorList>
    </citation>
    <scope>NUCLEOTIDE SEQUENCE [LARGE SCALE GENOMIC DNA]</scope>
</reference>
<gene>
    <name evidence="1" type="ORF">CEXT_645341</name>
</gene>
<evidence type="ECO:0000313" key="1">
    <source>
        <dbReference type="EMBL" id="GIY60086.1"/>
    </source>
</evidence>
<name>A0AAV4UQD9_CAEEX</name>
<dbReference type="Proteomes" id="UP001054945">
    <property type="component" value="Unassembled WGS sequence"/>
</dbReference>
<dbReference type="AlphaFoldDB" id="A0AAV4UQD9"/>
<accession>A0AAV4UQD9</accession>
<organism evidence="1 2">
    <name type="scientific">Caerostris extrusa</name>
    <name type="common">Bark spider</name>
    <name type="synonym">Caerostris bankana</name>
    <dbReference type="NCBI Taxonomy" id="172846"/>
    <lineage>
        <taxon>Eukaryota</taxon>
        <taxon>Metazoa</taxon>
        <taxon>Ecdysozoa</taxon>
        <taxon>Arthropoda</taxon>
        <taxon>Chelicerata</taxon>
        <taxon>Arachnida</taxon>
        <taxon>Araneae</taxon>
        <taxon>Araneomorphae</taxon>
        <taxon>Entelegynae</taxon>
        <taxon>Araneoidea</taxon>
        <taxon>Araneidae</taxon>
        <taxon>Caerostris</taxon>
    </lineage>
</organism>
<proteinExistence type="predicted"/>
<keyword evidence="2" id="KW-1185">Reference proteome</keyword>
<comment type="caution">
    <text evidence="1">The sequence shown here is derived from an EMBL/GenBank/DDBJ whole genome shotgun (WGS) entry which is preliminary data.</text>
</comment>